<keyword evidence="3" id="KW-0378">Hydrolase</keyword>
<evidence type="ECO:0000256" key="2">
    <source>
        <dbReference type="ARBA" id="ARBA00022670"/>
    </source>
</evidence>
<dbReference type="RefSeq" id="WP_114304318.1">
    <property type="nucleotide sequence ID" value="NZ_QPIE01000007.1"/>
</dbReference>
<dbReference type="InterPro" id="IPR000064">
    <property type="entry name" value="NLP_P60_dom"/>
</dbReference>
<dbReference type="OrthoDB" id="9807055at2"/>
<dbReference type="PROSITE" id="PS51935">
    <property type="entry name" value="NLPC_P60"/>
    <property type="match status" value="1"/>
</dbReference>
<name>A0A368MVM0_9FLAO</name>
<dbReference type="PANTHER" id="PTHR47053:SF1">
    <property type="entry name" value="MUREIN DD-ENDOPEPTIDASE MEPH-RELATED"/>
    <property type="match status" value="1"/>
</dbReference>
<gene>
    <name evidence="6" type="ORF">DQ356_09790</name>
</gene>
<comment type="similarity">
    <text evidence="1">Belongs to the peptidase C40 family.</text>
</comment>
<feature type="domain" description="NlpC/P60" evidence="5">
    <location>
        <begin position="52"/>
        <end position="179"/>
    </location>
</feature>
<dbReference type="InterPro" id="IPR051202">
    <property type="entry name" value="Peptidase_C40"/>
</dbReference>
<keyword evidence="4" id="KW-0788">Thiol protease</keyword>
<dbReference type="Gene3D" id="3.90.1720.10">
    <property type="entry name" value="endopeptidase domain like (from Nostoc punctiforme)"/>
    <property type="match status" value="1"/>
</dbReference>
<dbReference type="Pfam" id="PF00877">
    <property type="entry name" value="NLPC_P60"/>
    <property type="match status" value="1"/>
</dbReference>
<accession>A0A368MVM0</accession>
<dbReference type="PROSITE" id="PS51257">
    <property type="entry name" value="PROKAR_LIPOPROTEIN"/>
    <property type="match status" value="1"/>
</dbReference>
<evidence type="ECO:0000256" key="1">
    <source>
        <dbReference type="ARBA" id="ARBA00007074"/>
    </source>
</evidence>
<proteinExistence type="inferred from homology"/>
<evidence type="ECO:0000259" key="5">
    <source>
        <dbReference type="PROSITE" id="PS51935"/>
    </source>
</evidence>
<keyword evidence="2" id="KW-0645">Protease</keyword>
<sequence>MKQVFLIFILAFLVVSCGTAKKPVKRPDPYKKRVERTAELRNLVSHFSGKNSNQVTELLKDAEKYLGAPYKYAGNTSAGFDCSGLVCKVFDENKMKLPRRSEDQSKSGEEVEIKKVKPGDLLFFATSSSQKVSHVGIVHTINPDGEITFIHSSTSKGVIISSLNEKYWNNAYLFARRMF</sequence>
<dbReference type="AlphaFoldDB" id="A0A368MVM0"/>
<dbReference type="Proteomes" id="UP000252172">
    <property type="component" value="Unassembled WGS sequence"/>
</dbReference>
<evidence type="ECO:0000256" key="3">
    <source>
        <dbReference type="ARBA" id="ARBA00022801"/>
    </source>
</evidence>
<organism evidence="6 7">
    <name type="scientific">Chryseobacterium lacus</name>
    <dbReference type="NCBI Taxonomy" id="2058346"/>
    <lineage>
        <taxon>Bacteria</taxon>
        <taxon>Pseudomonadati</taxon>
        <taxon>Bacteroidota</taxon>
        <taxon>Flavobacteriia</taxon>
        <taxon>Flavobacteriales</taxon>
        <taxon>Weeksellaceae</taxon>
        <taxon>Chryseobacterium group</taxon>
        <taxon>Chryseobacterium</taxon>
    </lineage>
</organism>
<evidence type="ECO:0000256" key="4">
    <source>
        <dbReference type="ARBA" id="ARBA00022807"/>
    </source>
</evidence>
<reference evidence="6 7" key="1">
    <citation type="submission" date="2018-07" db="EMBL/GenBank/DDBJ databases">
        <title>Chryseobacterium lacus sp. nov., isolated from lake water.</title>
        <authorList>
            <person name="Li C.-M."/>
        </authorList>
    </citation>
    <scope>NUCLEOTIDE SEQUENCE [LARGE SCALE GENOMIC DNA]</scope>
    <source>
        <strain evidence="6 7">YLOS41</strain>
    </source>
</reference>
<keyword evidence="7" id="KW-1185">Reference proteome</keyword>
<comment type="caution">
    <text evidence="6">The sequence shown here is derived from an EMBL/GenBank/DDBJ whole genome shotgun (WGS) entry which is preliminary data.</text>
</comment>
<dbReference type="GO" id="GO:0008234">
    <property type="term" value="F:cysteine-type peptidase activity"/>
    <property type="evidence" value="ECO:0007669"/>
    <property type="project" value="UniProtKB-KW"/>
</dbReference>
<dbReference type="EMBL" id="QPIE01000007">
    <property type="protein sequence ID" value="RCU42218.1"/>
    <property type="molecule type" value="Genomic_DNA"/>
</dbReference>
<dbReference type="InterPro" id="IPR038765">
    <property type="entry name" value="Papain-like_cys_pep_sf"/>
</dbReference>
<dbReference type="PANTHER" id="PTHR47053">
    <property type="entry name" value="MUREIN DD-ENDOPEPTIDASE MEPH-RELATED"/>
    <property type="match status" value="1"/>
</dbReference>
<evidence type="ECO:0000313" key="6">
    <source>
        <dbReference type="EMBL" id="RCU42218.1"/>
    </source>
</evidence>
<dbReference type="GO" id="GO:0006508">
    <property type="term" value="P:proteolysis"/>
    <property type="evidence" value="ECO:0007669"/>
    <property type="project" value="UniProtKB-KW"/>
</dbReference>
<evidence type="ECO:0000313" key="7">
    <source>
        <dbReference type="Proteomes" id="UP000252172"/>
    </source>
</evidence>
<protein>
    <submittedName>
        <fullName evidence="6">NlpC/P60 family protein</fullName>
    </submittedName>
</protein>
<dbReference type="SUPFAM" id="SSF54001">
    <property type="entry name" value="Cysteine proteinases"/>
    <property type="match status" value="1"/>
</dbReference>